<evidence type="ECO:0000313" key="1">
    <source>
        <dbReference type="EMBL" id="KHN26089.1"/>
    </source>
</evidence>
<proteinExistence type="predicted"/>
<reference evidence="1" key="1">
    <citation type="submission" date="2014-07" db="EMBL/GenBank/DDBJ databases">
        <title>Identification of a novel salt tolerance gene in wild soybean by whole-genome sequencing.</title>
        <authorList>
            <person name="Lam H.-M."/>
            <person name="Qi X."/>
            <person name="Li M.-W."/>
            <person name="Liu X."/>
            <person name="Xie M."/>
            <person name="Ni M."/>
            <person name="Xu X."/>
        </authorList>
    </citation>
    <scope>NUCLEOTIDE SEQUENCE [LARGE SCALE GENOMIC DNA]</scope>
    <source>
        <tissue evidence="1">Root</tissue>
    </source>
</reference>
<dbReference type="AlphaFoldDB" id="A0A0B2R1D9"/>
<gene>
    <name evidence="1" type="ORF">glysoja_045063</name>
</gene>
<accession>A0A0B2R1D9</accession>
<protein>
    <submittedName>
        <fullName evidence="1">Uncharacterized protein</fullName>
    </submittedName>
</protein>
<dbReference type="Proteomes" id="UP000053555">
    <property type="component" value="Unassembled WGS sequence"/>
</dbReference>
<dbReference type="EMBL" id="KN654074">
    <property type="protein sequence ID" value="KHN26089.1"/>
    <property type="molecule type" value="Genomic_DNA"/>
</dbReference>
<organism evidence="1">
    <name type="scientific">Glycine soja</name>
    <name type="common">Wild soybean</name>
    <dbReference type="NCBI Taxonomy" id="3848"/>
    <lineage>
        <taxon>Eukaryota</taxon>
        <taxon>Viridiplantae</taxon>
        <taxon>Streptophyta</taxon>
        <taxon>Embryophyta</taxon>
        <taxon>Tracheophyta</taxon>
        <taxon>Spermatophyta</taxon>
        <taxon>Magnoliopsida</taxon>
        <taxon>eudicotyledons</taxon>
        <taxon>Gunneridae</taxon>
        <taxon>Pentapetalae</taxon>
        <taxon>rosids</taxon>
        <taxon>fabids</taxon>
        <taxon>Fabales</taxon>
        <taxon>Fabaceae</taxon>
        <taxon>Papilionoideae</taxon>
        <taxon>50 kb inversion clade</taxon>
        <taxon>NPAAA clade</taxon>
        <taxon>indigoferoid/millettioid clade</taxon>
        <taxon>Phaseoleae</taxon>
        <taxon>Glycine</taxon>
        <taxon>Glycine subgen. Soja</taxon>
    </lineage>
</organism>
<name>A0A0B2R1D9_GLYSO</name>
<sequence length="58" mass="6670">MYPEKVLDSFWKSRSDMMSFPPSPPHYATATSIARSPFLLILDLLEEALYALNFLPYS</sequence>